<keyword evidence="1" id="KW-0812">Transmembrane</keyword>
<dbReference type="InterPro" id="IPR000595">
    <property type="entry name" value="cNMP-bd_dom"/>
</dbReference>
<dbReference type="eggNOG" id="KOG0498">
    <property type="taxonomic scope" value="Eukaryota"/>
</dbReference>
<feature type="transmembrane region" description="Helical" evidence="1">
    <location>
        <begin position="277"/>
        <end position="296"/>
    </location>
</feature>
<feature type="domain" description="Cyclic nucleotide-binding" evidence="2">
    <location>
        <begin position="414"/>
        <end position="520"/>
    </location>
</feature>
<reference evidence="4" key="1">
    <citation type="journal article" date="2006" name="PLoS Biol.">
        <title>Macronuclear genome sequence of the ciliate Tetrahymena thermophila, a model eukaryote.</title>
        <authorList>
            <person name="Eisen J.A."/>
            <person name="Coyne R.S."/>
            <person name="Wu M."/>
            <person name="Wu D."/>
            <person name="Thiagarajan M."/>
            <person name="Wortman J.R."/>
            <person name="Badger J.H."/>
            <person name="Ren Q."/>
            <person name="Amedeo P."/>
            <person name="Jones K.M."/>
            <person name="Tallon L.J."/>
            <person name="Delcher A.L."/>
            <person name="Salzberg S.L."/>
            <person name="Silva J.C."/>
            <person name="Haas B.J."/>
            <person name="Majoros W.H."/>
            <person name="Farzad M."/>
            <person name="Carlton J.M."/>
            <person name="Smith R.K. Jr."/>
            <person name="Garg J."/>
            <person name="Pearlman R.E."/>
            <person name="Karrer K.M."/>
            <person name="Sun L."/>
            <person name="Manning G."/>
            <person name="Elde N.C."/>
            <person name="Turkewitz A.P."/>
            <person name="Asai D.J."/>
            <person name="Wilkes D.E."/>
            <person name="Wang Y."/>
            <person name="Cai H."/>
            <person name="Collins K."/>
            <person name="Stewart B.A."/>
            <person name="Lee S.R."/>
            <person name="Wilamowska K."/>
            <person name="Weinberg Z."/>
            <person name="Ruzzo W.L."/>
            <person name="Wloga D."/>
            <person name="Gaertig J."/>
            <person name="Frankel J."/>
            <person name="Tsao C.-C."/>
            <person name="Gorovsky M.A."/>
            <person name="Keeling P.J."/>
            <person name="Waller R.F."/>
            <person name="Patron N.J."/>
            <person name="Cherry J.M."/>
            <person name="Stover N.A."/>
            <person name="Krieger C.J."/>
            <person name="del Toro C."/>
            <person name="Ryder H.F."/>
            <person name="Williamson S.C."/>
            <person name="Barbeau R.A."/>
            <person name="Hamilton E.P."/>
            <person name="Orias E."/>
        </authorList>
    </citation>
    <scope>NUCLEOTIDE SEQUENCE [LARGE SCALE GENOMIC DNA]</scope>
    <source>
        <strain evidence="4">SB210</strain>
    </source>
</reference>
<keyword evidence="1" id="KW-0472">Membrane</keyword>
<evidence type="ECO:0000313" key="4">
    <source>
        <dbReference type="Proteomes" id="UP000009168"/>
    </source>
</evidence>
<gene>
    <name evidence="3" type="ORF">TTHERM_000252386</name>
</gene>
<dbReference type="GeneID" id="24438034"/>
<feature type="transmembrane region" description="Helical" evidence="1">
    <location>
        <begin position="1151"/>
        <end position="1170"/>
    </location>
</feature>
<dbReference type="Pfam" id="PF07885">
    <property type="entry name" value="Ion_trans_2"/>
    <property type="match status" value="2"/>
</dbReference>
<proteinExistence type="predicted"/>
<dbReference type="KEGG" id="tet:TTHERM_000252386"/>
<dbReference type="SUPFAM" id="SSF81324">
    <property type="entry name" value="Voltage-gated potassium channels"/>
    <property type="match status" value="2"/>
</dbReference>
<dbReference type="EMBL" id="GG662647">
    <property type="protein sequence ID" value="EWS73606.1"/>
    <property type="molecule type" value="Genomic_DNA"/>
</dbReference>
<dbReference type="OrthoDB" id="312527at2759"/>
<feature type="transmembrane region" description="Helical" evidence="1">
    <location>
        <begin position="308"/>
        <end position="329"/>
    </location>
</feature>
<dbReference type="CDD" id="cd00038">
    <property type="entry name" value="CAP_ED"/>
    <property type="match status" value="1"/>
</dbReference>
<feature type="domain" description="Cyclic nucleotide-binding" evidence="2">
    <location>
        <begin position="1288"/>
        <end position="1394"/>
    </location>
</feature>
<dbReference type="InterPro" id="IPR014710">
    <property type="entry name" value="RmlC-like_jellyroll"/>
</dbReference>
<sequence>MNQNQHFIYENYMHNQYVKPFQEVNKSAENSLSSFSSAKKNPFIKVRQVSVVDILKGDDQDSFQSQTKLTQNNIHQFSQNVINAQQNHVQNTQNSQESHQCSKIIEEEYSNTHKTDNGMEIQVDYSYNESHQRARESDNEQTVHKQSFTQIIGQLVKKKRKNNIELEYITSKNVWKKKWLGILFYVSKFLYIAKQTQQLFRAALLTSFQLHLIGDAASDLDQNDNFSKLDLRIISLFLLFAGSLFYGHLFACLWYYVGTQNEEGWINFNQLDRSDIYSNYICSYYYAVITMTTIGYGDITAKTTNERFVMIFLALLSCGIFGFTINSIGNILSDFKQKSDMYLTELGKLNKFLSYYQVSTQVQTNARKYLKFVHQEKNKDQLSTLQSLTNLSDYLQNQIKMEVISKKLKQIHFFRNVLKEETILKLSLQVKESIYQPEQIILGQNEVKEPSIYIINHGRVLKYSQYDITAKENSIVELKEKENFGLIEFFMNTENSYFNYKSKELTSIFSIQLSSFLKIIKQDNESYEKFCYIRDQVIYQQYLSQVNYSCLSCQSKNHTLKECPCIFYNSRKINVIKKNLQQEKEILEIKRSNKKKQNCWILFELNNSKALDFQNDNINQLSYNECSQITDEEQDDNKGFYIQEQEIADVEPNKIIFTQNLLKINEERDNFISHKTSEVLNEDDCSIGKIGSELKPQIMIQPRRNQIYDQQRSDEIKKQNSNLMEHQLDEELSKQGQIVSLNSQKNISQTIHSSANIAQNQSQYFLQNLMQNLKDIQILLSQNLYPQKVQQKQGNISRRNTKRVESSNLYNFKKEYSSSLLGSNNNVKHAKSISHSLLPILTKHQKSIVEFEFQDEEFDKLHQFKIYYPLNNFDTSLNYEKYLPSQFSKSLQDESKNIENSQTSFNSGKKTPFIKIKQVSVVDILKGDDQDSVQSFGKITQNNINQQCHNYVYTLNQGYDSSHTQDSQQCSKIIEEEYSIMQKTQNDPEIQVDCSKDDSNQKEKEIENEVQKQSFTQIVGQLIKKKRKNNIELEYINSKDVWKKKWLGVLFYVSKFLYIAKQCQKVFRASLLTSFQLHLIGDISSDFEQNESYSKLDLTCLLNQIGIISLFLLFAGSLFYGHLFACFWYYVGTQSEQGWIHFNQLDINNIYSNYICSYYYAVVTMTTIGYGDITAKTDQERFVMIFLALLSCGIFGFTINSIGNILSDFKQKSDMYLTELGKLNKYLSFYQVSSQVQINARKYLKFIHQEKNKDQLSTFQSLNNLSDYLQNQIKMEVISKKLKQIKFLTNILKEEIILQLSLQVQERIYQPEQIILDQNENKEPAIYLINHGRVLKYSQYDITAKENSIVELKEKENFGLIEFFMNKENSNFNYKSKGITSIFSLELSSFLKIIKQDDESYEKFCYVKDQIIYQQYLSQVNYFCLSCQSKNHTLKECPCIFYNERHLSIVKKTLQQNQELYDKKRQIKKKQNCRKLFDQIYSKAIDFQNNNINQLSFNECSQLTEEEDDDHEYEEQEKQNNNSKNLFIEGIEKLEAEARKSIFTQNLLKVNEEKDSFISHKTGEVLNEDDCSIGKIASELKPQIMIQPRRNHTYDFQKSEEMKKQNSNLIEHQQDDDFFRHGRMISLNSQKNVGQLNQPSANIAQNQNSNIIQNLVQNLKEFQNFLQQNQSSQKAPLKQGNFNKLTTKRLDSSSIIFNIKNEHSNSLNGSNNQNKQAKQNSFTFFEAKNSNEKSQQKIQICEEDLDKLQLFKIYYPLSNYDLVIAHVNKSHLQFKIPQILKNLKLKKRGENQIRHNPIL</sequence>
<dbReference type="Proteomes" id="UP000009168">
    <property type="component" value="Unassembled WGS sequence"/>
</dbReference>
<keyword evidence="4" id="KW-1185">Reference proteome</keyword>
<evidence type="ECO:0000313" key="3">
    <source>
        <dbReference type="EMBL" id="EWS73606.1"/>
    </source>
</evidence>
<dbReference type="PANTHER" id="PTHR45689:SF5">
    <property type="entry name" value="I[[H]] CHANNEL, ISOFORM E"/>
    <property type="match status" value="1"/>
</dbReference>
<dbReference type="InterPro" id="IPR013099">
    <property type="entry name" value="K_chnl_dom"/>
</dbReference>
<accession>W7XH22</accession>
<evidence type="ECO:0000256" key="1">
    <source>
        <dbReference type="SAM" id="Phobius"/>
    </source>
</evidence>
<name>W7XH22_TETTS</name>
<feature type="transmembrane region" description="Helical" evidence="1">
    <location>
        <begin position="236"/>
        <end position="257"/>
    </location>
</feature>
<dbReference type="InParanoid" id="W7XH22"/>
<dbReference type="PROSITE" id="PS50042">
    <property type="entry name" value="CNMP_BINDING_3"/>
    <property type="match status" value="2"/>
</dbReference>
<dbReference type="GO" id="GO:0035725">
    <property type="term" value="P:sodium ion transmembrane transport"/>
    <property type="evidence" value="ECO:0007669"/>
    <property type="project" value="TreeGrafter"/>
</dbReference>
<dbReference type="InterPro" id="IPR018490">
    <property type="entry name" value="cNMP-bd_dom_sf"/>
</dbReference>
<dbReference type="Gene3D" id="1.10.287.70">
    <property type="match status" value="2"/>
</dbReference>
<dbReference type="PANTHER" id="PTHR45689">
    <property type="entry name" value="I[[H]] CHANNEL, ISOFORM E"/>
    <property type="match status" value="1"/>
</dbReference>
<keyword evidence="1" id="KW-1133">Transmembrane helix</keyword>
<dbReference type="InterPro" id="IPR051413">
    <property type="entry name" value="K/Na_HCN_channel"/>
</dbReference>
<dbReference type="GO" id="GO:0005249">
    <property type="term" value="F:voltage-gated potassium channel activity"/>
    <property type="evidence" value="ECO:0007669"/>
    <property type="project" value="TreeGrafter"/>
</dbReference>
<evidence type="ECO:0000259" key="2">
    <source>
        <dbReference type="PROSITE" id="PS50042"/>
    </source>
</evidence>
<dbReference type="Gene3D" id="2.60.120.10">
    <property type="entry name" value="Jelly Rolls"/>
    <property type="match status" value="2"/>
</dbReference>
<feature type="transmembrane region" description="Helical" evidence="1">
    <location>
        <begin position="1105"/>
        <end position="1131"/>
    </location>
</feature>
<dbReference type="GO" id="GO:0098855">
    <property type="term" value="C:HCN channel complex"/>
    <property type="evidence" value="ECO:0007669"/>
    <property type="project" value="TreeGrafter"/>
</dbReference>
<organism evidence="3 4">
    <name type="scientific">Tetrahymena thermophila (strain SB210)</name>
    <dbReference type="NCBI Taxonomy" id="312017"/>
    <lineage>
        <taxon>Eukaryota</taxon>
        <taxon>Sar</taxon>
        <taxon>Alveolata</taxon>
        <taxon>Ciliophora</taxon>
        <taxon>Intramacronucleata</taxon>
        <taxon>Oligohymenophorea</taxon>
        <taxon>Hymenostomatida</taxon>
        <taxon>Tetrahymenina</taxon>
        <taxon>Tetrahymenidae</taxon>
        <taxon>Tetrahymena</taxon>
    </lineage>
</organism>
<protein>
    <submittedName>
        <fullName evidence="3">Cation channel family protein</fullName>
    </submittedName>
</protein>
<dbReference type="GO" id="GO:0003254">
    <property type="term" value="P:regulation of membrane depolarization"/>
    <property type="evidence" value="ECO:0007669"/>
    <property type="project" value="TreeGrafter"/>
</dbReference>
<feature type="transmembrane region" description="Helical" evidence="1">
    <location>
        <begin position="1182"/>
        <end position="1206"/>
    </location>
</feature>
<dbReference type="RefSeq" id="XP_012653836.1">
    <property type="nucleotide sequence ID" value="XM_012798382.1"/>
</dbReference>
<dbReference type="SUPFAM" id="SSF51206">
    <property type="entry name" value="cAMP-binding domain-like"/>
    <property type="match status" value="2"/>
</dbReference>